<proteinExistence type="predicted"/>
<protein>
    <submittedName>
        <fullName evidence="2">Protein containing Lantibiotic dehydratase</fullName>
    </submittedName>
</protein>
<feature type="non-terminal residue" evidence="2">
    <location>
        <position position="1"/>
    </location>
</feature>
<feature type="domain" description="Lantibiotic dehydratase N-terminal" evidence="1">
    <location>
        <begin position="6"/>
        <end position="132"/>
    </location>
</feature>
<sequence>VGIDKQGFIYVYSESLDKRVIFAFQNMVNPHLLSPIGNFLMAVSHQFPNDLAYFIQDVKNCPIVHLPRVVFKNIILSPERWSFDVSSRLESLDSFKTFVRQQMETHSIPSIIEYGISDNRMIVDLTDPDQIHMVYNELKAKKSQYLTLYEPLYLAKSWTSDCFENHYNAEYVFSIYENTDERDRTTTVDMHSTFELEPLKTYSDYGHCSRIRSVVDSNRRIISGGFNWWNLSLYSQKNTQNELIVKVYQLSKSMKEAGT</sequence>
<dbReference type="AlphaFoldDB" id="K1TR64"/>
<evidence type="ECO:0000259" key="1">
    <source>
        <dbReference type="Pfam" id="PF04738"/>
    </source>
</evidence>
<dbReference type="EMBL" id="AJWY01005297">
    <property type="protein sequence ID" value="EKC70019.1"/>
    <property type="molecule type" value="Genomic_DNA"/>
</dbReference>
<name>K1TR64_9ZZZZ</name>
<gene>
    <name evidence="2" type="ORF">LEA_08002</name>
</gene>
<accession>K1TR64</accession>
<reference evidence="2" key="1">
    <citation type="journal article" date="2013" name="Environ. Microbiol.">
        <title>Microbiota from the distal guts of lean and obese adolescents exhibit partial functional redundancy besides clear differences in community structure.</title>
        <authorList>
            <person name="Ferrer M."/>
            <person name="Ruiz A."/>
            <person name="Lanza F."/>
            <person name="Haange S.B."/>
            <person name="Oberbach A."/>
            <person name="Till H."/>
            <person name="Bargiela R."/>
            <person name="Campoy C."/>
            <person name="Segura M.T."/>
            <person name="Richter M."/>
            <person name="von Bergen M."/>
            <person name="Seifert J."/>
            <person name="Suarez A."/>
        </authorList>
    </citation>
    <scope>NUCLEOTIDE SEQUENCE</scope>
</reference>
<dbReference type="Pfam" id="PF04738">
    <property type="entry name" value="Lant_dehydr_N"/>
    <property type="match status" value="1"/>
</dbReference>
<dbReference type="InterPro" id="IPR006827">
    <property type="entry name" value="Lant_deHydtase_N"/>
</dbReference>
<feature type="non-terminal residue" evidence="2">
    <location>
        <position position="259"/>
    </location>
</feature>
<comment type="caution">
    <text evidence="2">The sequence shown here is derived from an EMBL/GenBank/DDBJ whole genome shotgun (WGS) entry which is preliminary data.</text>
</comment>
<evidence type="ECO:0000313" key="2">
    <source>
        <dbReference type="EMBL" id="EKC70019.1"/>
    </source>
</evidence>
<organism evidence="2">
    <name type="scientific">human gut metagenome</name>
    <dbReference type="NCBI Taxonomy" id="408170"/>
    <lineage>
        <taxon>unclassified sequences</taxon>
        <taxon>metagenomes</taxon>
        <taxon>organismal metagenomes</taxon>
    </lineage>
</organism>